<name>A0ABY5STH1_9MICO</name>
<dbReference type="InterPro" id="IPR036397">
    <property type="entry name" value="RNaseH_sf"/>
</dbReference>
<dbReference type="Proteomes" id="UP001064879">
    <property type="component" value="Chromosome"/>
</dbReference>
<dbReference type="NCBIfam" id="NF033563">
    <property type="entry name" value="transpos_IS30"/>
    <property type="match status" value="1"/>
</dbReference>
<reference evidence="5" key="1">
    <citation type="submission" date="2022-03" db="EMBL/GenBank/DDBJ databases">
        <title>Brevibacterium spongiae sp. nov., isolated from marine sponge.</title>
        <authorList>
            <person name="Li Z."/>
            <person name="Zhang M."/>
        </authorList>
    </citation>
    <scope>NUCLEOTIDE SEQUENCE</scope>
    <source>
        <strain evidence="5">WHS-Z9</strain>
    </source>
</reference>
<evidence type="ECO:0000259" key="2">
    <source>
        <dbReference type="PROSITE" id="PS50994"/>
    </source>
</evidence>
<proteinExistence type="predicted"/>
<dbReference type="Pfam" id="PF00665">
    <property type="entry name" value="rve"/>
    <property type="match status" value="1"/>
</dbReference>
<dbReference type="InterPro" id="IPR012337">
    <property type="entry name" value="RNaseH-like_sf"/>
</dbReference>
<evidence type="ECO:0000313" key="6">
    <source>
        <dbReference type="Proteomes" id="UP001064879"/>
    </source>
</evidence>
<organism evidence="5 6">
    <name type="scientific">Brevibacterium spongiae</name>
    <dbReference type="NCBI Taxonomy" id="2909672"/>
    <lineage>
        <taxon>Bacteria</taxon>
        <taxon>Bacillati</taxon>
        <taxon>Actinomycetota</taxon>
        <taxon>Actinomycetes</taxon>
        <taxon>Micrococcales</taxon>
        <taxon>Brevibacteriaceae</taxon>
        <taxon>Brevibacterium</taxon>
    </lineage>
</organism>
<evidence type="ECO:0000256" key="1">
    <source>
        <dbReference type="ARBA" id="ARBA00023172"/>
    </source>
</evidence>
<keyword evidence="1" id="KW-0233">DNA recombination</keyword>
<dbReference type="EMBL" id="CP093443">
    <property type="protein sequence ID" value="UVI37842.1"/>
    <property type="molecule type" value="Genomic_DNA"/>
</dbReference>
<evidence type="ECO:0000313" key="5">
    <source>
        <dbReference type="EMBL" id="UVI37842.1"/>
    </source>
</evidence>
<accession>A0ABY5STH1</accession>
<dbReference type="EMBL" id="CP093443">
    <property type="protein sequence ID" value="UVI36781.1"/>
    <property type="molecule type" value="Genomic_DNA"/>
</dbReference>
<evidence type="ECO:0000313" key="3">
    <source>
        <dbReference type="EMBL" id="UVI36781.1"/>
    </source>
</evidence>
<protein>
    <submittedName>
        <fullName evidence="5">IS30 family transposase</fullName>
    </submittedName>
</protein>
<dbReference type="Pfam" id="PF13936">
    <property type="entry name" value="HTH_38"/>
    <property type="match status" value="1"/>
</dbReference>
<keyword evidence="6" id="KW-1185">Reference proteome</keyword>
<dbReference type="InterPro" id="IPR001584">
    <property type="entry name" value="Integrase_cat-core"/>
</dbReference>
<dbReference type="InterPro" id="IPR051917">
    <property type="entry name" value="Transposase-Integrase"/>
</dbReference>
<dbReference type="PANTHER" id="PTHR10948">
    <property type="entry name" value="TRANSPOSASE"/>
    <property type="match status" value="1"/>
</dbReference>
<sequence>MARPGPRSLPRTVEAQFWDLIRTGLTVEEAAEVLGVSVSILRRWFRHRGGVKPPIGYGHPTRFLTIDDREDIAVYRGQGLGVRAIAERLNRSPSTISRELRRAARAPEHVRPSRPAYRPRIAQEDADAKRHRHRDRKLTTNLALRREVQARLALNHSPEQIASRLRVDYPDDPEMWVSHETIYQSLYVQGRGGLKRELVKHLRTGRSLRKPRRTSQERRGRIPNMVNIADRPKAVEDRAVPGDWEGDLILGTVESGSAIGTLVERATGFSMLLHLPESHTANAVAEAMIAKMAQLPAELKRSLTWDQGSEMSEHVRIAEATGFDIYFCDPHAPWQRGTNENTNGLYRQYFPKSTDLSQWGSGYLDMVAAELNARPRKRLGWKTPAEALAKLLNEHDDSTGVATIA</sequence>
<dbReference type="PROSITE" id="PS50994">
    <property type="entry name" value="INTEGRASE"/>
    <property type="match status" value="1"/>
</dbReference>
<dbReference type="SUPFAM" id="SSF53098">
    <property type="entry name" value="Ribonuclease H-like"/>
    <property type="match status" value="1"/>
</dbReference>
<dbReference type="PANTHER" id="PTHR10948:SF23">
    <property type="entry name" value="TRANSPOSASE INSI FOR INSERTION SEQUENCE ELEMENT IS30A-RELATED"/>
    <property type="match status" value="1"/>
</dbReference>
<dbReference type="Gene3D" id="3.30.420.10">
    <property type="entry name" value="Ribonuclease H-like superfamily/Ribonuclease H"/>
    <property type="match status" value="1"/>
</dbReference>
<feature type="domain" description="Integrase catalytic" evidence="2">
    <location>
        <begin position="237"/>
        <end position="392"/>
    </location>
</feature>
<evidence type="ECO:0000313" key="4">
    <source>
        <dbReference type="EMBL" id="UVI37840.1"/>
    </source>
</evidence>
<dbReference type="InterPro" id="IPR025246">
    <property type="entry name" value="IS30-like_HTH"/>
</dbReference>
<gene>
    <name evidence="4" type="ORF">L1F31_02260</name>
    <name evidence="5" type="ORF">L1F31_02415</name>
    <name evidence="3" type="ORF">L1F31_03730</name>
</gene>
<dbReference type="EMBL" id="CP093443">
    <property type="protein sequence ID" value="UVI37840.1"/>
    <property type="molecule type" value="Genomic_DNA"/>
</dbReference>
<dbReference type="InterPro" id="IPR053392">
    <property type="entry name" value="Transposase_IS30-like"/>
</dbReference>
<dbReference type="RefSeq" id="WP_265419350.1">
    <property type="nucleotide sequence ID" value="NZ_CP093443.1"/>
</dbReference>